<organism evidence="15 16">
    <name type="scientific">Belliella marina</name>
    <dbReference type="NCBI Taxonomy" id="1644146"/>
    <lineage>
        <taxon>Bacteria</taxon>
        <taxon>Pseudomonadati</taxon>
        <taxon>Bacteroidota</taxon>
        <taxon>Cytophagia</taxon>
        <taxon>Cytophagales</taxon>
        <taxon>Cyclobacteriaceae</taxon>
        <taxon>Belliella</taxon>
    </lineage>
</organism>
<keyword evidence="16" id="KW-1185">Reference proteome</keyword>
<keyword evidence="4 10" id="KW-0812">Transmembrane</keyword>
<keyword evidence="12" id="KW-1133">Transmembrane helix</keyword>
<keyword evidence="5" id="KW-0732">Signal</keyword>
<dbReference type="PROSITE" id="PS52016">
    <property type="entry name" value="TONB_DEPENDENT_REC_3"/>
    <property type="match status" value="1"/>
</dbReference>
<keyword evidence="2 10" id="KW-0813">Transport</keyword>
<evidence type="ECO:0000256" key="3">
    <source>
        <dbReference type="ARBA" id="ARBA00022452"/>
    </source>
</evidence>
<reference evidence="16" key="1">
    <citation type="journal article" date="2019" name="Int. J. Syst. Evol. Microbiol.">
        <title>The Global Catalogue of Microorganisms (GCM) 10K type strain sequencing project: providing services to taxonomists for standard genome sequencing and annotation.</title>
        <authorList>
            <consortium name="The Broad Institute Genomics Platform"/>
            <consortium name="The Broad Institute Genome Sequencing Center for Infectious Disease"/>
            <person name="Wu L."/>
            <person name="Ma J."/>
        </authorList>
    </citation>
    <scope>NUCLEOTIDE SEQUENCE [LARGE SCALE GENOMIC DNA]</scope>
    <source>
        <strain evidence="16">CGMCC 1.15180</strain>
    </source>
</reference>
<accession>A0ABW4VP95</accession>
<evidence type="ECO:0000256" key="7">
    <source>
        <dbReference type="ARBA" id="ARBA00023136"/>
    </source>
</evidence>
<feature type="domain" description="TonB-dependent receptor plug" evidence="14">
    <location>
        <begin position="64"/>
        <end position="161"/>
    </location>
</feature>
<evidence type="ECO:0000313" key="16">
    <source>
        <dbReference type="Proteomes" id="UP001597361"/>
    </source>
</evidence>
<dbReference type="PANTHER" id="PTHR30069">
    <property type="entry name" value="TONB-DEPENDENT OUTER MEMBRANE RECEPTOR"/>
    <property type="match status" value="1"/>
</dbReference>
<dbReference type="Gene3D" id="2.170.130.10">
    <property type="entry name" value="TonB-dependent receptor, plug domain"/>
    <property type="match status" value="1"/>
</dbReference>
<dbReference type="InterPro" id="IPR012910">
    <property type="entry name" value="Plug_dom"/>
</dbReference>
<dbReference type="InterPro" id="IPR036942">
    <property type="entry name" value="Beta-barrel_TonB_sf"/>
</dbReference>
<dbReference type="Proteomes" id="UP001597361">
    <property type="component" value="Unassembled WGS sequence"/>
</dbReference>
<dbReference type="Pfam" id="PF00593">
    <property type="entry name" value="TonB_dep_Rec_b-barrel"/>
    <property type="match status" value="1"/>
</dbReference>
<evidence type="ECO:0000256" key="9">
    <source>
        <dbReference type="ARBA" id="ARBA00023237"/>
    </source>
</evidence>
<evidence type="ECO:0000256" key="6">
    <source>
        <dbReference type="ARBA" id="ARBA00023077"/>
    </source>
</evidence>
<proteinExistence type="inferred from homology"/>
<evidence type="ECO:0000313" key="15">
    <source>
        <dbReference type="EMBL" id="MFD2036014.1"/>
    </source>
</evidence>
<comment type="similarity">
    <text evidence="10 11">Belongs to the TonB-dependent receptor family.</text>
</comment>
<protein>
    <submittedName>
        <fullName evidence="15">TonB-dependent receptor plug domain-containing protein</fullName>
    </submittedName>
</protein>
<keyword evidence="9 10" id="KW-0998">Cell outer membrane</keyword>
<name>A0ABW4VP95_9BACT</name>
<evidence type="ECO:0000256" key="11">
    <source>
        <dbReference type="RuleBase" id="RU003357"/>
    </source>
</evidence>
<comment type="caution">
    <text evidence="15">The sequence shown here is derived from an EMBL/GenBank/DDBJ whole genome shotgun (WGS) entry which is preliminary data.</text>
</comment>
<gene>
    <name evidence="15" type="ORF">ACFSKL_14510</name>
</gene>
<keyword evidence="7 10" id="KW-0472">Membrane</keyword>
<dbReference type="SUPFAM" id="SSF56935">
    <property type="entry name" value="Porins"/>
    <property type="match status" value="1"/>
</dbReference>
<dbReference type="RefSeq" id="WP_376887040.1">
    <property type="nucleotide sequence ID" value="NZ_JBHUHR010000039.1"/>
</dbReference>
<dbReference type="InterPro" id="IPR037066">
    <property type="entry name" value="Plug_dom_sf"/>
</dbReference>
<keyword evidence="8 15" id="KW-0675">Receptor</keyword>
<evidence type="ECO:0000256" key="2">
    <source>
        <dbReference type="ARBA" id="ARBA00022448"/>
    </source>
</evidence>
<feature type="transmembrane region" description="Helical" evidence="12">
    <location>
        <begin position="12"/>
        <end position="34"/>
    </location>
</feature>
<evidence type="ECO:0000256" key="12">
    <source>
        <dbReference type="SAM" id="Phobius"/>
    </source>
</evidence>
<dbReference type="PANTHER" id="PTHR30069:SF29">
    <property type="entry name" value="HEMOGLOBIN AND HEMOGLOBIN-HAPTOGLOBIN-BINDING PROTEIN 1-RELATED"/>
    <property type="match status" value="1"/>
</dbReference>
<comment type="subcellular location">
    <subcellularLocation>
        <location evidence="1 10">Cell outer membrane</location>
        <topology evidence="1 10">Multi-pass membrane protein</topology>
    </subcellularLocation>
</comment>
<keyword evidence="3 10" id="KW-1134">Transmembrane beta strand</keyword>
<evidence type="ECO:0000259" key="14">
    <source>
        <dbReference type="Pfam" id="PF07715"/>
    </source>
</evidence>
<evidence type="ECO:0000256" key="5">
    <source>
        <dbReference type="ARBA" id="ARBA00022729"/>
    </source>
</evidence>
<feature type="domain" description="TonB-dependent receptor-like beta-barrel" evidence="13">
    <location>
        <begin position="281"/>
        <end position="659"/>
    </location>
</feature>
<evidence type="ECO:0000256" key="10">
    <source>
        <dbReference type="PROSITE-ProRule" id="PRU01360"/>
    </source>
</evidence>
<evidence type="ECO:0000256" key="8">
    <source>
        <dbReference type="ARBA" id="ARBA00023170"/>
    </source>
</evidence>
<sequence length="685" mass="78198">MSKIELIPFGDWCRYFFIFSVMLLGMCYAGEIYAQKQNAGLDTGKVHDLDEVAVRSERYKLDLESPTPTQVLSGKDIEKLNSFSVADAIRYFTGVQLKDYGGIGGLKTINVRSLGSAHTSVFYDGVIIGNAQNGQVDLGKFSLDNIEAIELFNGQKSSIFQPAKGFFASNTLFLQSRKPVFSGNAKSNTKLSLKTGSFGLFNPSVLYEQRLSDRLSLASNIEYVTAHGEYKYRYKKEGGYDTTAIRQNGDINSFRGELTLFQQFKSGGKASYKAYFYQSERGLPGAIVANIFSHYQRLWDRNFFVQGQIQKSLFENHEMLLNVKYSHDYNRYVDPNYQTTKGALDNHYRQSGIYGSLVNLYAIKSWWDVSLATDFSYNSLDANLYRFAYPTRFSTYLAFSSAMHWDRLEIQANLLGAYIVDEVEHYRGTGNESVFCPVVSMSFQPFENYETFRLRGFYKESFRMPTFNDLYYTFVGNTFLEPEFTKQYNAGFAWYHEPKAGFGKSIKVQADAYYNLVTDMIIAVPSANLFRWTMTNLGMVEIKGLDVSTNIGMELPKDVLFDLGFNYTFQHATDITSGSTVYGDQIPYTPVHSGSITASTNYKDWLINYSFIYTGERYSQKANIRVNHVQPWYTSDLGLSWNKTLGKYHCNLGLEANNLFNQYYDVVLNFPMPGRNYRLKLTINV</sequence>
<dbReference type="Pfam" id="PF07715">
    <property type="entry name" value="Plug"/>
    <property type="match status" value="1"/>
</dbReference>
<keyword evidence="6 11" id="KW-0798">TonB box</keyword>
<dbReference type="InterPro" id="IPR000531">
    <property type="entry name" value="Beta-barrel_TonB"/>
</dbReference>
<dbReference type="InterPro" id="IPR039426">
    <property type="entry name" value="TonB-dep_rcpt-like"/>
</dbReference>
<dbReference type="EMBL" id="JBHUHR010000039">
    <property type="protein sequence ID" value="MFD2036014.1"/>
    <property type="molecule type" value="Genomic_DNA"/>
</dbReference>
<dbReference type="Gene3D" id="2.40.170.20">
    <property type="entry name" value="TonB-dependent receptor, beta-barrel domain"/>
    <property type="match status" value="1"/>
</dbReference>
<evidence type="ECO:0000256" key="4">
    <source>
        <dbReference type="ARBA" id="ARBA00022692"/>
    </source>
</evidence>
<evidence type="ECO:0000256" key="1">
    <source>
        <dbReference type="ARBA" id="ARBA00004571"/>
    </source>
</evidence>
<evidence type="ECO:0000259" key="13">
    <source>
        <dbReference type="Pfam" id="PF00593"/>
    </source>
</evidence>